<proteinExistence type="predicted"/>
<dbReference type="InterPro" id="IPR043915">
    <property type="entry name" value="P9_TM"/>
</dbReference>
<organism evidence="3">
    <name type="scientific">Marseillevirus LCMAC102</name>
    <dbReference type="NCBI Taxonomy" id="2506603"/>
    <lineage>
        <taxon>Viruses</taxon>
        <taxon>Varidnaviria</taxon>
        <taxon>Bamfordvirae</taxon>
        <taxon>Nucleocytoviricota</taxon>
        <taxon>Megaviricetes</taxon>
        <taxon>Pimascovirales</taxon>
        <taxon>Pimascovirales incertae sedis</taxon>
        <taxon>Marseilleviridae</taxon>
    </lineage>
</organism>
<keyword evidence="1" id="KW-0812">Transmembrane</keyword>
<evidence type="ECO:0000256" key="1">
    <source>
        <dbReference type="SAM" id="Phobius"/>
    </source>
</evidence>
<protein>
    <recommendedName>
        <fullName evidence="2">Minor capsid protein P9 transmembrane helices domain-containing protein</fullName>
    </recommendedName>
</protein>
<sequence length="214" mass="25272">MSNESEKKKFWIEDPCILLTNIFPITEMSRAEKLNALTRLAIVITIIMYFMKYEHWLIFLVLSVFIIIVLQYAGSKKDDNVEDFTIVPTYVGTDFQQTVVSPTFAEEWQIPPPAYDIYTQVPYPGAEQDKFEKPLKPQSYPYGQYLTRTNLLPSDEYYTHLGCGGARTAREYVNSTFLRHDLARRENMMRIYKKRLNRRFRHNCSDTFSPYHSY</sequence>
<feature type="domain" description="Minor capsid protein P9 transmembrane helices" evidence="2">
    <location>
        <begin position="10"/>
        <end position="72"/>
    </location>
</feature>
<name>A0A481YSJ2_9VIRU</name>
<keyword evidence="1" id="KW-0472">Membrane</keyword>
<gene>
    <name evidence="3" type="ORF">LCMAC102_00380</name>
</gene>
<reference evidence="3" key="1">
    <citation type="journal article" date="2019" name="MBio">
        <title>Virus Genomes from Deep Sea Sediments Expand the Ocean Megavirome and Support Independent Origins of Viral Gigantism.</title>
        <authorList>
            <person name="Backstrom D."/>
            <person name="Yutin N."/>
            <person name="Jorgensen S.L."/>
            <person name="Dharamshi J."/>
            <person name="Homa F."/>
            <person name="Zaremba-Niedwiedzka K."/>
            <person name="Spang A."/>
            <person name="Wolf Y.I."/>
            <person name="Koonin E.V."/>
            <person name="Ettema T.J."/>
        </authorList>
    </citation>
    <scope>NUCLEOTIDE SEQUENCE</scope>
</reference>
<evidence type="ECO:0000259" key="2">
    <source>
        <dbReference type="Pfam" id="PF19066"/>
    </source>
</evidence>
<evidence type="ECO:0000313" key="3">
    <source>
        <dbReference type="EMBL" id="QBK86243.1"/>
    </source>
</evidence>
<feature type="transmembrane region" description="Helical" evidence="1">
    <location>
        <begin position="56"/>
        <end position="74"/>
    </location>
</feature>
<dbReference type="Pfam" id="PF19066">
    <property type="entry name" value="P9_TM"/>
    <property type="match status" value="1"/>
</dbReference>
<keyword evidence="1" id="KW-1133">Transmembrane helix</keyword>
<dbReference type="EMBL" id="MK500334">
    <property type="protein sequence ID" value="QBK86243.1"/>
    <property type="molecule type" value="Genomic_DNA"/>
</dbReference>
<accession>A0A481YSJ2</accession>